<dbReference type="STRING" id="1925591.BI308_14735"/>
<sequence>MQDKQKVTLYIPPELHRRLKIQAAIGLEPMSAIVERAITFYLEHPEVVDNMSDSYGKTYQIHTCPECESSVVIQDGELVALKNQPTVLSEEELPVERVSNLDPQISQSGEEELVPC</sequence>
<dbReference type="InterPro" id="IPR013321">
    <property type="entry name" value="Arc_rbn_hlx_hlx"/>
</dbReference>
<comment type="caution">
    <text evidence="2">The sequence shown here is derived from an EMBL/GenBank/DDBJ whole genome shotgun (WGS) entry which is preliminary data.</text>
</comment>
<dbReference type="InterPro" id="IPR010985">
    <property type="entry name" value="Ribbon_hlx_hlx"/>
</dbReference>
<evidence type="ECO:0000313" key="2">
    <source>
        <dbReference type="EMBL" id="OJJ24821.1"/>
    </source>
</evidence>
<evidence type="ECO:0000256" key="1">
    <source>
        <dbReference type="SAM" id="MobiDB-lite"/>
    </source>
</evidence>
<keyword evidence="3" id="KW-1185">Reference proteome</keyword>
<evidence type="ECO:0000313" key="3">
    <source>
        <dbReference type="Proteomes" id="UP000183940"/>
    </source>
</evidence>
<dbReference type="GO" id="GO:0006355">
    <property type="term" value="P:regulation of DNA-templated transcription"/>
    <property type="evidence" value="ECO:0007669"/>
    <property type="project" value="InterPro"/>
</dbReference>
<dbReference type="Proteomes" id="UP000183940">
    <property type="component" value="Unassembled WGS sequence"/>
</dbReference>
<dbReference type="Gene3D" id="1.10.1220.10">
    <property type="entry name" value="Met repressor-like"/>
    <property type="match status" value="1"/>
</dbReference>
<dbReference type="AlphaFoldDB" id="A0A1L9QQ56"/>
<protein>
    <submittedName>
        <fullName evidence="2">Uncharacterized protein</fullName>
    </submittedName>
</protein>
<dbReference type="CDD" id="cd21631">
    <property type="entry name" value="RHH_CopG_NikR-like"/>
    <property type="match status" value="1"/>
</dbReference>
<name>A0A1L9QQ56_9CYAN</name>
<accession>A0A1L9QQ56</accession>
<gene>
    <name evidence="2" type="ORF">BI308_14735</name>
</gene>
<dbReference type="SUPFAM" id="SSF47598">
    <property type="entry name" value="Ribbon-helix-helix"/>
    <property type="match status" value="1"/>
</dbReference>
<reference evidence="2" key="1">
    <citation type="submission" date="2016-10" db="EMBL/GenBank/DDBJ databases">
        <title>CRISPR-Cas defence system in Roseofilum reptotaenium: evidence of a bacteriophage-cyanobacterium arms race in the coral black band disease.</title>
        <authorList>
            <person name="Buerger P."/>
            <person name="Wood-Charlson E.M."/>
            <person name="Weynberg K.D."/>
            <person name="Willis B."/>
            <person name="Van Oppen M.J."/>
        </authorList>
    </citation>
    <scope>NUCLEOTIDE SEQUENCE [LARGE SCALE GENOMIC DNA]</scope>
    <source>
        <strain evidence="2">AO1-A</strain>
    </source>
</reference>
<feature type="region of interest" description="Disordered" evidence="1">
    <location>
        <begin position="92"/>
        <end position="116"/>
    </location>
</feature>
<organism evidence="2 3">
    <name type="scientific">Roseofilum reptotaenium AO1-A</name>
    <dbReference type="NCBI Taxonomy" id="1925591"/>
    <lineage>
        <taxon>Bacteria</taxon>
        <taxon>Bacillati</taxon>
        <taxon>Cyanobacteriota</taxon>
        <taxon>Cyanophyceae</taxon>
        <taxon>Desertifilales</taxon>
        <taxon>Desertifilaceae</taxon>
        <taxon>Roseofilum</taxon>
    </lineage>
</organism>
<proteinExistence type="predicted"/>
<dbReference type="EMBL" id="MLAW01000025">
    <property type="protein sequence ID" value="OJJ24821.1"/>
    <property type="molecule type" value="Genomic_DNA"/>
</dbReference>